<dbReference type="InterPro" id="IPR036513">
    <property type="entry name" value="STAS_dom_sf"/>
</dbReference>
<dbReference type="PANTHER" id="PTHR33495:SF2">
    <property type="entry name" value="ANTI-SIGMA FACTOR ANTAGONIST TM_1081-RELATED"/>
    <property type="match status" value="1"/>
</dbReference>
<evidence type="ECO:0000259" key="1">
    <source>
        <dbReference type="PROSITE" id="PS50801"/>
    </source>
</evidence>
<reference evidence="2 3" key="1">
    <citation type="journal article" date="2016" name="Nat. Commun.">
        <title>Thousands of microbial genomes shed light on interconnected biogeochemical processes in an aquifer system.</title>
        <authorList>
            <person name="Anantharaman K."/>
            <person name="Brown C.T."/>
            <person name="Hug L.A."/>
            <person name="Sharon I."/>
            <person name="Castelle C.J."/>
            <person name="Probst A.J."/>
            <person name="Thomas B.C."/>
            <person name="Singh A."/>
            <person name="Wilkins M.J."/>
            <person name="Karaoz U."/>
            <person name="Brodie E.L."/>
            <person name="Williams K.H."/>
            <person name="Hubbard S.S."/>
            <person name="Banfield J.F."/>
        </authorList>
    </citation>
    <scope>NUCLEOTIDE SEQUENCE [LARGE SCALE GENOMIC DNA]</scope>
</reference>
<organism evidence="2 3">
    <name type="scientific">Candidatus Raymondbacteria bacterium RIFOXYD12_FULL_49_13</name>
    <dbReference type="NCBI Taxonomy" id="1817890"/>
    <lineage>
        <taxon>Bacteria</taxon>
        <taxon>Raymondiibacteriota</taxon>
    </lineage>
</organism>
<name>A0A1F7FA65_UNCRA</name>
<dbReference type="Gene3D" id="3.30.750.24">
    <property type="entry name" value="STAS domain"/>
    <property type="match status" value="2"/>
</dbReference>
<evidence type="ECO:0000313" key="3">
    <source>
        <dbReference type="Proteomes" id="UP000179243"/>
    </source>
</evidence>
<dbReference type="EMBL" id="MFYX01000090">
    <property type="protein sequence ID" value="OGK03407.1"/>
    <property type="molecule type" value="Genomic_DNA"/>
</dbReference>
<dbReference type="GO" id="GO:0043856">
    <property type="term" value="F:anti-sigma factor antagonist activity"/>
    <property type="evidence" value="ECO:0007669"/>
    <property type="project" value="TreeGrafter"/>
</dbReference>
<protein>
    <recommendedName>
        <fullName evidence="1">STAS domain-containing protein</fullName>
    </recommendedName>
</protein>
<feature type="domain" description="STAS" evidence="1">
    <location>
        <begin position="1"/>
        <end position="86"/>
    </location>
</feature>
<evidence type="ECO:0000313" key="2">
    <source>
        <dbReference type="EMBL" id="OGK03407.1"/>
    </source>
</evidence>
<feature type="domain" description="STAS" evidence="1">
    <location>
        <begin position="110"/>
        <end position="219"/>
    </location>
</feature>
<dbReference type="InterPro" id="IPR002645">
    <property type="entry name" value="STAS_dom"/>
</dbReference>
<dbReference type="AlphaFoldDB" id="A0A1F7FA65"/>
<comment type="caution">
    <text evidence="2">The sequence shown here is derived from an EMBL/GenBank/DDBJ whole genome shotgun (WGS) entry which is preliminary data.</text>
</comment>
<dbReference type="PROSITE" id="PS50801">
    <property type="entry name" value="STAS"/>
    <property type="match status" value="2"/>
</dbReference>
<gene>
    <name evidence="2" type="ORF">A2519_15460</name>
</gene>
<dbReference type="SUPFAM" id="SSF52091">
    <property type="entry name" value="SpoIIaa-like"/>
    <property type="match status" value="2"/>
</dbReference>
<proteinExistence type="predicted"/>
<dbReference type="Pfam" id="PF01740">
    <property type="entry name" value="STAS"/>
    <property type="match status" value="2"/>
</dbReference>
<sequence>MNDYIFTPVKERMDTLHEDLQEAGTAFLNQTETTTFFVDLSGLHTLNSRSLGALVSLTNKCIKRGRSLVLRNLTPKVEEILTLTNLIRVLRVEKSSGGEFKHSVQSGSILQLDYTTYQGIGVFKFSGTIENSRDSAMFLNIVNKIIHDGQKMLIDMGDIEYIDSLGIGVLVRLFKLIQEGRALVRFFGANAMVRQLLEVNRLTTIIKLYNSRDEALLGWINSAN</sequence>
<dbReference type="PANTHER" id="PTHR33495">
    <property type="entry name" value="ANTI-SIGMA FACTOR ANTAGONIST TM_1081-RELATED-RELATED"/>
    <property type="match status" value="1"/>
</dbReference>
<accession>A0A1F7FA65</accession>
<dbReference type="Proteomes" id="UP000179243">
    <property type="component" value="Unassembled WGS sequence"/>
</dbReference>
<dbReference type="CDD" id="cd07043">
    <property type="entry name" value="STAS_anti-anti-sigma_factors"/>
    <property type="match status" value="2"/>
</dbReference>